<keyword evidence="3" id="KW-1185">Reference proteome</keyword>
<dbReference type="AlphaFoldDB" id="A0A9E7I2R4"/>
<proteinExistence type="predicted"/>
<evidence type="ECO:0000256" key="1">
    <source>
        <dbReference type="SAM" id="SignalP"/>
    </source>
</evidence>
<dbReference type="EMBL" id="CP097511">
    <property type="protein sequence ID" value="URE44546.1"/>
    <property type="molecule type" value="Genomic_DNA"/>
</dbReference>
<feature type="signal peptide" evidence="1">
    <location>
        <begin position="1"/>
        <end position="28"/>
    </location>
</feature>
<name>A0A9E7I2R4_9LILI</name>
<accession>A0A9E7I2R4</accession>
<evidence type="ECO:0000313" key="3">
    <source>
        <dbReference type="Proteomes" id="UP001055439"/>
    </source>
</evidence>
<dbReference type="Proteomes" id="UP001055439">
    <property type="component" value="Chromosome 9"/>
</dbReference>
<evidence type="ECO:0000313" key="2">
    <source>
        <dbReference type="EMBL" id="URE44546.1"/>
    </source>
</evidence>
<gene>
    <name evidence="2" type="ORF">MUK42_21232</name>
</gene>
<reference evidence="2" key="1">
    <citation type="submission" date="2022-05" db="EMBL/GenBank/DDBJ databases">
        <title>The Musa troglodytarum L. genome provides insights into the mechanism of non-climacteric behaviour and enrichment of carotenoids.</title>
        <authorList>
            <person name="Wang J."/>
        </authorList>
    </citation>
    <scope>NUCLEOTIDE SEQUENCE</scope>
    <source>
        <tissue evidence="2">Leaf</tissue>
    </source>
</reference>
<keyword evidence="1" id="KW-0732">Signal</keyword>
<sequence>MGALPLLCGGSSAAAMGALPLLCGGGSAAAMVGRCSAVGARPLPYGGSAALLRWGRCRSSAGSILYLENFKERALQPRAWGIRMSIKNMDQKRLSPFSLHSET</sequence>
<feature type="chain" id="PRO_5038408728" evidence="1">
    <location>
        <begin position="29"/>
        <end position="103"/>
    </location>
</feature>
<protein>
    <submittedName>
        <fullName evidence="2">Uncharacterized protein</fullName>
    </submittedName>
</protein>
<organism evidence="2 3">
    <name type="scientific">Musa troglodytarum</name>
    <name type="common">fe'i banana</name>
    <dbReference type="NCBI Taxonomy" id="320322"/>
    <lineage>
        <taxon>Eukaryota</taxon>
        <taxon>Viridiplantae</taxon>
        <taxon>Streptophyta</taxon>
        <taxon>Embryophyta</taxon>
        <taxon>Tracheophyta</taxon>
        <taxon>Spermatophyta</taxon>
        <taxon>Magnoliopsida</taxon>
        <taxon>Liliopsida</taxon>
        <taxon>Zingiberales</taxon>
        <taxon>Musaceae</taxon>
        <taxon>Musa</taxon>
    </lineage>
</organism>